<dbReference type="HOGENOM" id="CLU_2030997_0_0_1"/>
<accession>F0WFV8</accession>
<organism evidence="1">
    <name type="scientific">Albugo laibachii Nc14</name>
    <dbReference type="NCBI Taxonomy" id="890382"/>
    <lineage>
        <taxon>Eukaryota</taxon>
        <taxon>Sar</taxon>
        <taxon>Stramenopiles</taxon>
        <taxon>Oomycota</taxon>
        <taxon>Peronosporomycetes</taxon>
        <taxon>Albuginales</taxon>
        <taxon>Albuginaceae</taxon>
        <taxon>Albugo</taxon>
    </lineage>
</organism>
<gene>
    <name evidence="1" type="primary">AlNc14C86G5493</name>
    <name evidence="1" type="ORF">ALNC14_062350</name>
</gene>
<protein>
    <submittedName>
        <fullName evidence="1">AlNc14C86G5493 protein</fullName>
    </submittedName>
</protein>
<dbReference type="AlphaFoldDB" id="F0WFV8"/>
<dbReference type="EMBL" id="FR824131">
    <property type="protein sequence ID" value="CCA20092.1"/>
    <property type="molecule type" value="Genomic_DNA"/>
</dbReference>
<proteinExistence type="predicted"/>
<name>F0WFV8_9STRA</name>
<sequence>MPEQFSNSIQDHLRTVRCNAFTSFDCPNSDLRTFCFIEQNRIELARCKVYATSISSLGLVFLANMWPKRSLCHTLYESLGGKGKVTLWTSFLVSCFFARFCDWCLRDTDKGSKQAMIAVVRY</sequence>
<reference evidence="1" key="1">
    <citation type="journal article" date="2011" name="PLoS Biol.">
        <title>Gene gain and loss during evolution of obligate parasitism in the white rust pathogen of Arabidopsis thaliana.</title>
        <authorList>
            <person name="Kemen E."/>
            <person name="Gardiner A."/>
            <person name="Schultz-Larsen T."/>
            <person name="Kemen A.C."/>
            <person name="Balmuth A.L."/>
            <person name="Robert-Seilaniantz A."/>
            <person name="Bailey K."/>
            <person name="Holub E."/>
            <person name="Studholme D.J."/>
            <person name="Maclean D."/>
            <person name="Jones J.D."/>
        </authorList>
    </citation>
    <scope>NUCLEOTIDE SEQUENCE</scope>
</reference>
<reference evidence="1" key="2">
    <citation type="submission" date="2011-02" db="EMBL/GenBank/DDBJ databases">
        <authorList>
            <person name="MacLean D."/>
        </authorList>
    </citation>
    <scope>NUCLEOTIDE SEQUENCE</scope>
</reference>
<evidence type="ECO:0000313" key="1">
    <source>
        <dbReference type="EMBL" id="CCA20092.1"/>
    </source>
</evidence>